<dbReference type="AlphaFoldDB" id="A0A8S3QUB4"/>
<dbReference type="OrthoDB" id="6091663at2759"/>
<organism evidence="1 2">
    <name type="scientific">Mytilus edulis</name>
    <name type="common">Blue mussel</name>
    <dbReference type="NCBI Taxonomy" id="6550"/>
    <lineage>
        <taxon>Eukaryota</taxon>
        <taxon>Metazoa</taxon>
        <taxon>Spiralia</taxon>
        <taxon>Lophotrochozoa</taxon>
        <taxon>Mollusca</taxon>
        <taxon>Bivalvia</taxon>
        <taxon>Autobranchia</taxon>
        <taxon>Pteriomorphia</taxon>
        <taxon>Mytilida</taxon>
        <taxon>Mytiloidea</taxon>
        <taxon>Mytilidae</taxon>
        <taxon>Mytilinae</taxon>
        <taxon>Mytilus</taxon>
    </lineage>
</organism>
<comment type="caution">
    <text evidence="1">The sequence shown here is derived from an EMBL/GenBank/DDBJ whole genome shotgun (WGS) entry which is preliminary data.</text>
</comment>
<dbReference type="Proteomes" id="UP000683360">
    <property type="component" value="Unassembled WGS sequence"/>
</dbReference>
<name>A0A8S3QUB4_MYTED</name>
<keyword evidence="2" id="KW-1185">Reference proteome</keyword>
<sequence length="227" mass="25970">MFIPSGIKPLGRTESNEKVSALQEQKLFELTKDTSPTCNFIDFIKPKCSDFKGKRSFSFCNKQNRKLVWCILSTSNGSALPEKDELESIDDIDESELEETDRKRAAVSDEDDLDEINDIDERDVEENDHRVEKRWGKVRLTKLVLKKLARDLRRNGSLARRAARRLESWTGGRLSANRITAVIEGVAARLDRYETATCNFFASVASRFGISRWIGYKICQLAIYLLL</sequence>
<dbReference type="EMBL" id="CAJPWZ010000681">
    <property type="protein sequence ID" value="CAG2198491.1"/>
    <property type="molecule type" value="Genomic_DNA"/>
</dbReference>
<evidence type="ECO:0000313" key="1">
    <source>
        <dbReference type="EMBL" id="CAG2198491.1"/>
    </source>
</evidence>
<evidence type="ECO:0000313" key="2">
    <source>
        <dbReference type="Proteomes" id="UP000683360"/>
    </source>
</evidence>
<reference evidence="1" key="1">
    <citation type="submission" date="2021-03" db="EMBL/GenBank/DDBJ databases">
        <authorList>
            <person name="Bekaert M."/>
        </authorList>
    </citation>
    <scope>NUCLEOTIDE SEQUENCE</scope>
</reference>
<gene>
    <name evidence="1" type="ORF">MEDL_13245</name>
</gene>
<protein>
    <submittedName>
        <fullName evidence="1">Uncharacterized protein</fullName>
    </submittedName>
</protein>
<accession>A0A8S3QUB4</accession>
<proteinExistence type="predicted"/>